<evidence type="ECO:0000313" key="3">
    <source>
        <dbReference type="EMBL" id="GFY79184.1"/>
    </source>
</evidence>
<accession>A0A8X6YZ77</accession>
<protein>
    <submittedName>
        <fullName evidence="3">Uncharacterized protein</fullName>
    </submittedName>
</protein>
<keyword evidence="2" id="KW-0472">Membrane</keyword>
<feature type="region of interest" description="Disordered" evidence="1">
    <location>
        <begin position="16"/>
        <end position="40"/>
    </location>
</feature>
<dbReference type="EMBL" id="BMAV01023448">
    <property type="protein sequence ID" value="GFY79184.1"/>
    <property type="molecule type" value="Genomic_DNA"/>
</dbReference>
<keyword evidence="4" id="KW-1185">Reference proteome</keyword>
<comment type="caution">
    <text evidence="3">The sequence shown here is derived from an EMBL/GenBank/DDBJ whole genome shotgun (WGS) entry which is preliminary data.</text>
</comment>
<evidence type="ECO:0000256" key="2">
    <source>
        <dbReference type="SAM" id="Phobius"/>
    </source>
</evidence>
<organism evidence="3 4">
    <name type="scientific">Trichonephila inaurata madagascariensis</name>
    <dbReference type="NCBI Taxonomy" id="2747483"/>
    <lineage>
        <taxon>Eukaryota</taxon>
        <taxon>Metazoa</taxon>
        <taxon>Ecdysozoa</taxon>
        <taxon>Arthropoda</taxon>
        <taxon>Chelicerata</taxon>
        <taxon>Arachnida</taxon>
        <taxon>Araneae</taxon>
        <taxon>Araneomorphae</taxon>
        <taxon>Entelegynae</taxon>
        <taxon>Araneoidea</taxon>
        <taxon>Nephilidae</taxon>
        <taxon>Trichonephila</taxon>
        <taxon>Trichonephila inaurata</taxon>
    </lineage>
</organism>
<evidence type="ECO:0000313" key="4">
    <source>
        <dbReference type="Proteomes" id="UP000886998"/>
    </source>
</evidence>
<gene>
    <name evidence="3" type="ORF">TNIN_59881</name>
</gene>
<evidence type="ECO:0000256" key="1">
    <source>
        <dbReference type="SAM" id="MobiDB-lite"/>
    </source>
</evidence>
<keyword evidence="2" id="KW-1133">Transmembrane helix</keyword>
<feature type="transmembrane region" description="Helical" evidence="2">
    <location>
        <begin position="43"/>
        <end position="61"/>
    </location>
</feature>
<name>A0A8X6YZ77_9ARAC</name>
<proteinExistence type="predicted"/>
<feature type="compositionally biased region" description="Basic and acidic residues" evidence="1">
    <location>
        <begin position="16"/>
        <end position="35"/>
    </location>
</feature>
<sequence>MGNLAAGQLYVEEELATRNETRPGQTREARNGGEKKRGRSKKVCWTMGFGIWLHLSIFWFYNESHKRREINQWNKTLTAAIFFTIRTRHRKEFT</sequence>
<dbReference type="AlphaFoldDB" id="A0A8X6YZ77"/>
<reference evidence="3" key="1">
    <citation type="submission" date="2020-08" db="EMBL/GenBank/DDBJ databases">
        <title>Multicomponent nature underlies the extraordinary mechanical properties of spider dragline silk.</title>
        <authorList>
            <person name="Kono N."/>
            <person name="Nakamura H."/>
            <person name="Mori M."/>
            <person name="Yoshida Y."/>
            <person name="Ohtoshi R."/>
            <person name="Malay A.D."/>
            <person name="Moran D.A.P."/>
            <person name="Tomita M."/>
            <person name="Numata K."/>
            <person name="Arakawa K."/>
        </authorList>
    </citation>
    <scope>NUCLEOTIDE SEQUENCE</scope>
</reference>
<dbReference type="Proteomes" id="UP000886998">
    <property type="component" value="Unassembled WGS sequence"/>
</dbReference>
<keyword evidence="2" id="KW-0812">Transmembrane</keyword>